<protein>
    <submittedName>
        <fullName evidence="2">Uncharacterized protein</fullName>
    </submittedName>
</protein>
<organism evidence="2 3">
    <name type="scientific">Homarus americanus</name>
    <name type="common">American lobster</name>
    <dbReference type="NCBI Taxonomy" id="6706"/>
    <lineage>
        <taxon>Eukaryota</taxon>
        <taxon>Metazoa</taxon>
        <taxon>Ecdysozoa</taxon>
        <taxon>Arthropoda</taxon>
        <taxon>Crustacea</taxon>
        <taxon>Multicrustacea</taxon>
        <taxon>Malacostraca</taxon>
        <taxon>Eumalacostraca</taxon>
        <taxon>Eucarida</taxon>
        <taxon>Decapoda</taxon>
        <taxon>Pleocyemata</taxon>
        <taxon>Astacidea</taxon>
        <taxon>Nephropoidea</taxon>
        <taxon>Nephropidae</taxon>
        <taxon>Homarus</taxon>
    </lineage>
</organism>
<feature type="region of interest" description="Disordered" evidence="1">
    <location>
        <begin position="1"/>
        <end position="43"/>
    </location>
</feature>
<evidence type="ECO:0000313" key="2">
    <source>
        <dbReference type="EMBL" id="KAG7153904.1"/>
    </source>
</evidence>
<evidence type="ECO:0000256" key="1">
    <source>
        <dbReference type="SAM" id="MobiDB-lite"/>
    </source>
</evidence>
<gene>
    <name evidence="2" type="ORF">Hamer_G017725</name>
</gene>
<proteinExistence type="predicted"/>
<reference evidence="2" key="1">
    <citation type="journal article" date="2021" name="Sci. Adv.">
        <title>The American lobster genome reveals insights on longevity, neural, and immune adaptations.</title>
        <authorList>
            <person name="Polinski J.M."/>
            <person name="Zimin A.V."/>
            <person name="Clark K.F."/>
            <person name="Kohn A.B."/>
            <person name="Sadowski N."/>
            <person name="Timp W."/>
            <person name="Ptitsyn A."/>
            <person name="Khanna P."/>
            <person name="Romanova D.Y."/>
            <person name="Williams P."/>
            <person name="Greenwood S.J."/>
            <person name="Moroz L.L."/>
            <person name="Walt D.R."/>
            <person name="Bodnar A.G."/>
        </authorList>
    </citation>
    <scope>NUCLEOTIDE SEQUENCE</scope>
    <source>
        <strain evidence="2">GMGI-L3</strain>
    </source>
</reference>
<dbReference type="Proteomes" id="UP000747542">
    <property type="component" value="Unassembled WGS sequence"/>
</dbReference>
<name>A0A8J5MJN4_HOMAM</name>
<feature type="compositionally biased region" description="Basic residues" evidence="1">
    <location>
        <begin position="133"/>
        <end position="146"/>
    </location>
</feature>
<dbReference type="AlphaFoldDB" id="A0A8J5MJN4"/>
<evidence type="ECO:0000313" key="3">
    <source>
        <dbReference type="Proteomes" id="UP000747542"/>
    </source>
</evidence>
<comment type="caution">
    <text evidence="2">The sequence shown here is derived from an EMBL/GenBank/DDBJ whole genome shotgun (WGS) entry which is preliminary data.</text>
</comment>
<sequence length="272" mass="30213">MSGPQVFRSPGLQVPRSSGPQVFRSPGLQVPRSSGPQVFPRSQVPRVFRSPGLQVPRSSGPQVPWVQVPRSQVFRSPGVQAFRSPGLQVPRSSGPQVFRSPGLRSPGFQDSDATLDNFKNGLSSHHFPLPGGRHQRSLSMQHHRGPFRNSTSTTTTSTGSFHHHNNQRLYHSQYQRQRPLLHHHQSTKATGSSRTDEALKTNDGLTRFATSRESKDLPDLSVTKVTSDKDSWPVSCNFLHTSRHLLGFLASLRSFLHTPRHLPGFQGTKDTT</sequence>
<dbReference type="EMBL" id="JAHLQT010046276">
    <property type="protein sequence ID" value="KAG7153904.1"/>
    <property type="molecule type" value="Genomic_DNA"/>
</dbReference>
<feature type="region of interest" description="Disordered" evidence="1">
    <location>
        <begin position="82"/>
        <end position="163"/>
    </location>
</feature>
<keyword evidence="3" id="KW-1185">Reference proteome</keyword>
<accession>A0A8J5MJN4</accession>